<reference evidence="2" key="1">
    <citation type="submission" date="2020-10" db="EMBL/GenBank/DDBJ databases">
        <authorList>
            <person name="Gilroy R."/>
        </authorList>
    </citation>
    <scope>NUCLEOTIDE SEQUENCE</scope>
    <source>
        <strain evidence="2">ChiBcec7-5410</strain>
    </source>
</reference>
<evidence type="ECO:0000313" key="2">
    <source>
        <dbReference type="EMBL" id="HIT94145.1"/>
    </source>
</evidence>
<gene>
    <name evidence="2" type="ORF">IAC43_03065</name>
</gene>
<reference evidence="2" key="2">
    <citation type="journal article" date="2021" name="PeerJ">
        <title>Extensive microbial diversity within the chicken gut microbiome revealed by metagenomics and culture.</title>
        <authorList>
            <person name="Gilroy R."/>
            <person name="Ravi A."/>
            <person name="Getino M."/>
            <person name="Pursley I."/>
            <person name="Horton D.L."/>
            <person name="Alikhan N.F."/>
            <person name="Baker D."/>
            <person name="Gharbi K."/>
            <person name="Hall N."/>
            <person name="Watson M."/>
            <person name="Adriaenssens E.M."/>
            <person name="Foster-Nyarko E."/>
            <person name="Jarju S."/>
            <person name="Secka A."/>
            <person name="Antonio M."/>
            <person name="Oren A."/>
            <person name="Chaudhuri R.R."/>
            <person name="La Ragione R."/>
            <person name="Hildebrand F."/>
            <person name="Pallen M.J."/>
        </authorList>
    </citation>
    <scope>NUCLEOTIDE SEQUENCE</scope>
    <source>
        <strain evidence="2">ChiBcec7-5410</strain>
    </source>
</reference>
<proteinExistence type="predicted"/>
<sequence length="168" mass="18842">MDKLTLLTMKMIDYESGCPARINHFLKVTAYARTIAEMEGLDENRLYTLTAAALTHDIGIKPSLEKYGNCNGEHQQVEGPPVAEKMLTALGFEREVIDRVCWLIAHHHTYTDIIGADYRILVEADFLVNLDEGGASADAKSQAREKMFQTRAGLAIFDRLFPEIAHCK</sequence>
<name>A0A9D1H585_9FIRM</name>
<dbReference type="InterPro" id="IPR003607">
    <property type="entry name" value="HD/PDEase_dom"/>
</dbReference>
<dbReference type="EMBL" id="DVLW01000085">
    <property type="protein sequence ID" value="HIT94145.1"/>
    <property type="molecule type" value="Genomic_DNA"/>
</dbReference>
<accession>A0A9D1H585</accession>
<dbReference type="Proteomes" id="UP000824160">
    <property type="component" value="Unassembled WGS sequence"/>
</dbReference>
<dbReference type="InterPro" id="IPR006674">
    <property type="entry name" value="HD_domain"/>
</dbReference>
<evidence type="ECO:0000313" key="3">
    <source>
        <dbReference type="Proteomes" id="UP000824160"/>
    </source>
</evidence>
<dbReference type="PROSITE" id="PS51831">
    <property type="entry name" value="HD"/>
    <property type="match status" value="1"/>
</dbReference>
<feature type="domain" description="HD" evidence="1">
    <location>
        <begin position="21"/>
        <end position="130"/>
    </location>
</feature>
<organism evidence="2 3">
    <name type="scientific">Candidatus Faecivivens stercoripullorum</name>
    <dbReference type="NCBI Taxonomy" id="2840805"/>
    <lineage>
        <taxon>Bacteria</taxon>
        <taxon>Bacillati</taxon>
        <taxon>Bacillota</taxon>
        <taxon>Clostridia</taxon>
        <taxon>Eubacteriales</taxon>
        <taxon>Oscillospiraceae</taxon>
        <taxon>Oscillospiraceae incertae sedis</taxon>
        <taxon>Candidatus Faecivivens</taxon>
    </lineage>
</organism>
<dbReference type="AlphaFoldDB" id="A0A9D1H585"/>
<protein>
    <submittedName>
        <fullName evidence="2">HD domain-containing protein</fullName>
    </submittedName>
</protein>
<dbReference type="Gene3D" id="1.10.3210.10">
    <property type="entry name" value="Hypothetical protein af1432"/>
    <property type="match status" value="1"/>
</dbReference>
<dbReference type="CDD" id="cd00077">
    <property type="entry name" value="HDc"/>
    <property type="match status" value="1"/>
</dbReference>
<dbReference type="Pfam" id="PF01966">
    <property type="entry name" value="HD"/>
    <property type="match status" value="1"/>
</dbReference>
<evidence type="ECO:0000259" key="1">
    <source>
        <dbReference type="PROSITE" id="PS51831"/>
    </source>
</evidence>
<dbReference type="SUPFAM" id="SSF109604">
    <property type="entry name" value="HD-domain/PDEase-like"/>
    <property type="match status" value="1"/>
</dbReference>
<comment type="caution">
    <text evidence="2">The sequence shown here is derived from an EMBL/GenBank/DDBJ whole genome shotgun (WGS) entry which is preliminary data.</text>
</comment>